<protein>
    <submittedName>
        <fullName evidence="3">Uncharacterized protein</fullName>
    </submittedName>
</protein>
<evidence type="ECO:0000256" key="2">
    <source>
        <dbReference type="SAM" id="Phobius"/>
    </source>
</evidence>
<accession>A0A507QS72</accession>
<dbReference type="STRING" id="5098.A0A507QS72"/>
<evidence type="ECO:0000256" key="1">
    <source>
        <dbReference type="SAM" id="MobiDB-lite"/>
    </source>
</evidence>
<feature type="compositionally biased region" description="Polar residues" evidence="1">
    <location>
        <begin position="180"/>
        <end position="189"/>
    </location>
</feature>
<name>A0A507QS72_MONPU</name>
<keyword evidence="4" id="KW-1185">Reference proteome</keyword>
<dbReference type="OrthoDB" id="5346728at2759"/>
<organism evidence="3 4">
    <name type="scientific">Monascus purpureus</name>
    <name type="common">Red mold</name>
    <name type="synonym">Monascus anka</name>
    <dbReference type="NCBI Taxonomy" id="5098"/>
    <lineage>
        <taxon>Eukaryota</taxon>
        <taxon>Fungi</taxon>
        <taxon>Dikarya</taxon>
        <taxon>Ascomycota</taxon>
        <taxon>Pezizomycotina</taxon>
        <taxon>Eurotiomycetes</taxon>
        <taxon>Eurotiomycetidae</taxon>
        <taxon>Eurotiales</taxon>
        <taxon>Aspergillaceae</taxon>
        <taxon>Monascus</taxon>
    </lineage>
</organism>
<gene>
    <name evidence="3" type="ORF">MPDQ_000997</name>
</gene>
<dbReference type="Proteomes" id="UP000319663">
    <property type="component" value="Unassembled WGS sequence"/>
</dbReference>
<evidence type="ECO:0000313" key="4">
    <source>
        <dbReference type="Proteomes" id="UP000319663"/>
    </source>
</evidence>
<keyword evidence="2" id="KW-1133">Transmembrane helix</keyword>
<keyword evidence="2" id="KW-0812">Transmembrane</keyword>
<evidence type="ECO:0000313" key="3">
    <source>
        <dbReference type="EMBL" id="TQB70075.1"/>
    </source>
</evidence>
<comment type="caution">
    <text evidence="3">The sequence shown here is derived from an EMBL/GenBank/DDBJ whole genome shotgun (WGS) entry which is preliminary data.</text>
</comment>
<feature type="transmembrane region" description="Helical" evidence="2">
    <location>
        <begin position="37"/>
        <end position="58"/>
    </location>
</feature>
<feature type="compositionally biased region" description="Basic and acidic residues" evidence="1">
    <location>
        <begin position="551"/>
        <end position="562"/>
    </location>
</feature>
<reference evidence="3 4" key="1">
    <citation type="submission" date="2019-06" db="EMBL/GenBank/DDBJ databases">
        <title>Wine fermentation using esterase from Monascus purpureus.</title>
        <authorList>
            <person name="Geng C."/>
            <person name="Zhang Y."/>
        </authorList>
    </citation>
    <scope>NUCLEOTIDE SEQUENCE [LARGE SCALE GENOMIC DNA]</scope>
    <source>
        <strain evidence="3">HQ1</strain>
    </source>
</reference>
<feature type="compositionally biased region" description="Basic and acidic residues" evidence="1">
    <location>
        <begin position="213"/>
        <end position="222"/>
    </location>
</feature>
<sequence length="718" mass="83020">MAPVHPRQFHSLAHPGAAKGPPATPVLVTTFISLKTFFQLFAGTFVIFFAGVFFWKIGRFLRFITRNRVLGEGKTTTTRYARTWYGWVPLTRHEANKEVFRRCFGRIREWTAWKSSRANYRWIWWDPGQKELEKYNRSKRPLRWLPTFLRSYECTPADVIWNSGPPRGYRFTTFEEKDSMNATGTSSLRNGRPLMSGGLQSLSRRSKPKSRRSGHELFRSDESSAIPAVKQDSYDYSSVRRRKLPVRDSKPDQSNIFLYRGSQTSSYRGKYTSLPRLTRKRPRLSRAVSLPCLVNGRQRQGGYRVLSDSSWENENSGDYENPATVSKSHLSLKYRAWSTRMQVQTCKLVRRRPHQSQGPPGSPITELLASFSSEENTSVKIFRGLKRGIIGTFSFEPNNHISVRLKRGYSRQRTAESDDQCSLIDSPLGQDYSPSMAKTFPLRKPRLRAFRDIEHLISSLENRDIKDLQRARATLNQQITNHAESWSTLRGSTPCGGLSDWEVQLMHSLDRKLEWLLNEVDPGRKPFHFPTLANHWLNRKCWVVTDPSSRINHDSKRERGDPRFNVPYPEPTYAPRPKYSMRVRRRARTPRIDSWRVAVNRQRKEAGLNDVIRAVELFDSSADEPPDGKVDPACWILRKPPQGFGMSTKQKNAFYEGGAGWQEKLGDWQKVDCRYRIHKAVHEGKVNRNRAKEIAAGITKYYRVASAKISRKQPFPEE</sequence>
<proteinExistence type="predicted"/>
<keyword evidence="2" id="KW-0472">Membrane</keyword>
<feature type="region of interest" description="Disordered" evidence="1">
    <location>
        <begin position="173"/>
        <end position="222"/>
    </location>
</feature>
<dbReference type="EMBL" id="VIFY01000123">
    <property type="protein sequence ID" value="TQB70075.1"/>
    <property type="molecule type" value="Genomic_DNA"/>
</dbReference>
<dbReference type="AlphaFoldDB" id="A0A507QS72"/>
<feature type="region of interest" description="Disordered" evidence="1">
    <location>
        <begin position="551"/>
        <end position="571"/>
    </location>
</feature>